<keyword evidence="2 3" id="KW-0975">Bacterial flagellum</keyword>
<comment type="function">
    <text evidence="3">Flagellin is the subunit protein which polymerizes to form the filaments of bacterial flagella.</text>
</comment>
<gene>
    <name evidence="6" type="ORF">OMM_04109</name>
</gene>
<dbReference type="Gene3D" id="1.20.1330.10">
    <property type="entry name" value="f41 fragment of flagellin, N-terminal domain"/>
    <property type="match status" value="1"/>
</dbReference>
<dbReference type="Proteomes" id="UP000189670">
    <property type="component" value="Unassembled WGS sequence"/>
</dbReference>
<dbReference type="InterPro" id="IPR046358">
    <property type="entry name" value="Flagellin_C"/>
</dbReference>
<accession>A0A1V1P2T2</accession>
<evidence type="ECO:0000313" key="7">
    <source>
        <dbReference type="Proteomes" id="UP000189670"/>
    </source>
</evidence>
<evidence type="ECO:0000256" key="2">
    <source>
        <dbReference type="ARBA" id="ARBA00023143"/>
    </source>
</evidence>
<keyword evidence="3" id="KW-0964">Secreted</keyword>
<evidence type="ECO:0000256" key="3">
    <source>
        <dbReference type="RuleBase" id="RU362073"/>
    </source>
</evidence>
<organism evidence="6 7">
    <name type="scientific">Candidatus Magnetoglobus multicellularis str. Araruama</name>
    <dbReference type="NCBI Taxonomy" id="890399"/>
    <lineage>
        <taxon>Bacteria</taxon>
        <taxon>Pseudomonadati</taxon>
        <taxon>Thermodesulfobacteriota</taxon>
        <taxon>Desulfobacteria</taxon>
        <taxon>Desulfobacterales</taxon>
        <taxon>Desulfobacteraceae</taxon>
        <taxon>Candidatus Magnetoglobus</taxon>
    </lineage>
</organism>
<keyword evidence="6" id="KW-0966">Cell projection</keyword>
<proteinExistence type="inferred from homology"/>
<dbReference type="InterPro" id="IPR001029">
    <property type="entry name" value="Flagellin_N"/>
</dbReference>
<dbReference type="InterPro" id="IPR001492">
    <property type="entry name" value="Flagellin"/>
</dbReference>
<dbReference type="EMBL" id="ATBP01000720">
    <property type="protein sequence ID" value="ETR69167.1"/>
    <property type="molecule type" value="Genomic_DNA"/>
</dbReference>
<reference evidence="7" key="1">
    <citation type="submission" date="2012-11" db="EMBL/GenBank/DDBJ databases">
        <authorList>
            <person name="Lucero-Rivera Y.E."/>
            <person name="Tovar-Ramirez D."/>
        </authorList>
    </citation>
    <scope>NUCLEOTIDE SEQUENCE [LARGE SCALE GENOMIC DNA]</scope>
    <source>
        <strain evidence="7">Araruama</strain>
    </source>
</reference>
<feature type="domain" description="Flagellin C-terminal" evidence="5">
    <location>
        <begin position="225"/>
        <end position="301"/>
    </location>
</feature>
<dbReference type="Pfam" id="PF00669">
    <property type="entry name" value="Flagellin_N"/>
    <property type="match status" value="1"/>
</dbReference>
<evidence type="ECO:0000256" key="1">
    <source>
        <dbReference type="ARBA" id="ARBA00005709"/>
    </source>
</evidence>
<keyword evidence="6" id="KW-0969">Cilium</keyword>
<dbReference type="PANTHER" id="PTHR42792">
    <property type="entry name" value="FLAGELLIN"/>
    <property type="match status" value="1"/>
</dbReference>
<keyword evidence="6" id="KW-0282">Flagellum</keyword>
<comment type="similarity">
    <text evidence="1 3">Belongs to the bacterial flagellin family.</text>
</comment>
<comment type="subcellular location">
    <subcellularLocation>
        <location evidence="3">Secreted</location>
    </subcellularLocation>
    <subcellularLocation>
        <location evidence="3">Bacterial flagellum</location>
    </subcellularLocation>
</comment>
<feature type="domain" description="Flagellin N-terminal" evidence="4">
    <location>
        <begin position="4"/>
        <end position="140"/>
    </location>
</feature>
<sequence length="302" mass="34115">MKVATLTVYKHIQERAEYTSNALNEAIDKVTTGRKISKLSDDPFRLALMLDTRAELSDIKQYERNLEMGEAWLSSTEESLRKVQDRLADLQVTALAMLNDTNNKQDRELAATGVEEVLNDIVQVTNTDVNGRYIYAGTRTNVEPFVFMDNAGNIVDVENATRVAYLGDNQPFKIQTQNNNELTVGNDGSQIYGEVFDTVLQLRDALKNNDIDGIREQLNPIKAHQEHISAENSVVGFRMTRLQFRQQVLDGVNITTQQKLANLEEVDMTEAISELSIKELMYQASLRASSKVINMKSLMDYI</sequence>
<dbReference type="Pfam" id="PF00700">
    <property type="entry name" value="Flagellin_C"/>
    <property type="match status" value="1"/>
</dbReference>
<dbReference type="AlphaFoldDB" id="A0A1V1P2T2"/>
<dbReference type="GO" id="GO:0005576">
    <property type="term" value="C:extracellular region"/>
    <property type="evidence" value="ECO:0007669"/>
    <property type="project" value="UniProtKB-SubCell"/>
</dbReference>
<evidence type="ECO:0000259" key="4">
    <source>
        <dbReference type="Pfam" id="PF00669"/>
    </source>
</evidence>
<name>A0A1V1P2T2_9BACT</name>
<evidence type="ECO:0000313" key="6">
    <source>
        <dbReference type="EMBL" id="ETR69167.1"/>
    </source>
</evidence>
<dbReference type="GO" id="GO:0009288">
    <property type="term" value="C:bacterial-type flagellum"/>
    <property type="evidence" value="ECO:0007669"/>
    <property type="project" value="UniProtKB-SubCell"/>
</dbReference>
<evidence type="ECO:0000259" key="5">
    <source>
        <dbReference type="Pfam" id="PF00700"/>
    </source>
</evidence>
<comment type="caution">
    <text evidence="6">The sequence shown here is derived from an EMBL/GenBank/DDBJ whole genome shotgun (WGS) entry which is preliminary data.</text>
</comment>
<dbReference type="SUPFAM" id="SSF64518">
    <property type="entry name" value="Phase 1 flagellin"/>
    <property type="match status" value="1"/>
</dbReference>
<dbReference type="PANTHER" id="PTHR42792:SF1">
    <property type="entry name" value="FLAGELLAR HOOK-ASSOCIATED PROTEIN 3"/>
    <property type="match status" value="1"/>
</dbReference>
<dbReference type="GO" id="GO:0005198">
    <property type="term" value="F:structural molecule activity"/>
    <property type="evidence" value="ECO:0007669"/>
    <property type="project" value="UniProtKB-UniRule"/>
</dbReference>
<protein>
    <recommendedName>
        <fullName evidence="3">Flagellin</fullName>
    </recommendedName>
</protein>